<protein>
    <submittedName>
        <fullName evidence="11">Neuropeptide Y receptor type 6-like</fullName>
    </submittedName>
</protein>
<dbReference type="PROSITE" id="PS50262">
    <property type="entry name" value="G_PROTEIN_RECEP_F1_2"/>
    <property type="match status" value="1"/>
</dbReference>
<dbReference type="Proteomes" id="UP000478052">
    <property type="component" value="Unassembled WGS sequence"/>
</dbReference>
<proteinExistence type="inferred from homology"/>
<dbReference type="EMBL" id="VUJU01005299">
    <property type="protein sequence ID" value="KAF0751668.1"/>
    <property type="molecule type" value="Genomic_DNA"/>
</dbReference>
<accession>A0A6G0Y999</accession>
<feature type="transmembrane region" description="Helical" evidence="9">
    <location>
        <begin position="100"/>
        <end position="125"/>
    </location>
</feature>
<comment type="caution">
    <text evidence="11">The sequence shown here is derived from an EMBL/GenBank/DDBJ whole genome shotgun (WGS) entry which is preliminary data.</text>
</comment>
<keyword evidence="5" id="KW-0297">G-protein coupled receptor</keyword>
<keyword evidence="12" id="KW-1185">Reference proteome</keyword>
<dbReference type="PRINTS" id="PR00237">
    <property type="entry name" value="GPCRRHODOPSN"/>
</dbReference>
<evidence type="ECO:0000313" key="12">
    <source>
        <dbReference type="Proteomes" id="UP000478052"/>
    </source>
</evidence>
<gene>
    <name evidence="11" type="ORF">FWK35_00025197</name>
</gene>
<evidence type="ECO:0000256" key="6">
    <source>
        <dbReference type="ARBA" id="ARBA00023136"/>
    </source>
</evidence>
<name>A0A6G0Y999_APHCR</name>
<keyword evidence="8" id="KW-0807">Transducer</keyword>
<dbReference type="PANTHER" id="PTHR24235:SF12">
    <property type="entry name" value="G-PROTEIN COUPLED RECEPTORS FAMILY 1 PROFILE DOMAIN-CONTAINING PROTEIN"/>
    <property type="match status" value="1"/>
</dbReference>
<sequence length="204" mass="22097">MFNPPKLHKHDWFMTMVTTLLETSVNSDDIGGIEKNHWPGLYGPNGTFDGGGDVDGVGVDGGLGGFDGGFRFNSSVKLALDVIFDNQLNVDKVLVMYLEVAIVVAYGVLFVIGLVSNGLVCFVVFRQCGKKNVPSQGPSPRNLYIVNLAFADIIMCVVCMPFTLWALMSRRWTWGLIMCKTVPAAQGANITVSACTITAIALDR</sequence>
<feature type="transmembrane region" description="Helical" evidence="9">
    <location>
        <begin position="145"/>
        <end position="168"/>
    </location>
</feature>
<evidence type="ECO:0000256" key="5">
    <source>
        <dbReference type="ARBA" id="ARBA00023040"/>
    </source>
</evidence>
<dbReference type="InterPro" id="IPR017452">
    <property type="entry name" value="GPCR_Rhodpsn_7TM"/>
</dbReference>
<evidence type="ECO:0000256" key="2">
    <source>
        <dbReference type="ARBA" id="ARBA00010663"/>
    </source>
</evidence>
<evidence type="ECO:0000313" key="11">
    <source>
        <dbReference type="EMBL" id="KAF0751668.1"/>
    </source>
</evidence>
<evidence type="ECO:0000256" key="8">
    <source>
        <dbReference type="ARBA" id="ARBA00023224"/>
    </source>
</evidence>
<comment type="similarity">
    <text evidence="2">Belongs to the G-protein coupled receptor 1 family.</text>
</comment>
<keyword evidence="4 9" id="KW-1133">Transmembrane helix</keyword>
<dbReference type="InterPro" id="IPR000276">
    <property type="entry name" value="GPCR_Rhodpsn"/>
</dbReference>
<keyword evidence="3 9" id="KW-0812">Transmembrane</keyword>
<dbReference type="Pfam" id="PF00001">
    <property type="entry name" value="7tm_1"/>
    <property type="match status" value="1"/>
</dbReference>
<evidence type="ECO:0000259" key="10">
    <source>
        <dbReference type="PROSITE" id="PS50262"/>
    </source>
</evidence>
<feature type="domain" description="G-protein coupled receptors family 1 profile" evidence="10">
    <location>
        <begin position="116"/>
        <end position="204"/>
    </location>
</feature>
<comment type="subcellular location">
    <subcellularLocation>
        <location evidence="1">Membrane</location>
        <topology evidence="1">Multi-pass membrane protein</topology>
    </subcellularLocation>
</comment>
<reference evidence="11 12" key="1">
    <citation type="submission" date="2019-08" db="EMBL/GenBank/DDBJ databases">
        <title>Whole genome of Aphis craccivora.</title>
        <authorList>
            <person name="Voronova N.V."/>
            <person name="Shulinski R.S."/>
            <person name="Bandarenka Y.V."/>
            <person name="Zhorov D.G."/>
            <person name="Warner D."/>
        </authorList>
    </citation>
    <scope>NUCLEOTIDE SEQUENCE [LARGE SCALE GENOMIC DNA]</scope>
    <source>
        <strain evidence="11">180601</strain>
        <tissue evidence="11">Whole Body</tissue>
    </source>
</reference>
<evidence type="ECO:0000256" key="7">
    <source>
        <dbReference type="ARBA" id="ARBA00023170"/>
    </source>
</evidence>
<dbReference type="Gene3D" id="1.20.1070.10">
    <property type="entry name" value="Rhodopsin 7-helix transmembrane proteins"/>
    <property type="match status" value="1"/>
</dbReference>
<dbReference type="AlphaFoldDB" id="A0A6G0Y999"/>
<evidence type="ECO:0000256" key="3">
    <source>
        <dbReference type="ARBA" id="ARBA00022692"/>
    </source>
</evidence>
<keyword evidence="6 9" id="KW-0472">Membrane</keyword>
<evidence type="ECO:0000256" key="4">
    <source>
        <dbReference type="ARBA" id="ARBA00022989"/>
    </source>
</evidence>
<keyword evidence="7 11" id="KW-0675">Receptor</keyword>
<evidence type="ECO:0000256" key="1">
    <source>
        <dbReference type="ARBA" id="ARBA00004141"/>
    </source>
</evidence>
<dbReference type="PANTHER" id="PTHR24235">
    <property type="entry name" value="NEUROPEPTIDE Y RECEPTOR"/>
    <property type="match status" value="1"/>
</dbReference>
<dbReference type="GO" id="GO:0016020">
    <property type="term" value="C:membrane"/>
    <property type="evidence" value="ECO:0007669"/>
    <property type="project" value="UniProtKB-SubCell"/>
</dbReference>
<dbReference type="GO" id="GO:0004930">
    <property type="term" value="F:G protein-coupled receptor activity"/>
    <property type="evidence" value="ECO:0007669"/>
    <property type="project" value="UniProtKB-KW"/>
</dbReference>
<evidence type="ECO:0000256" key="9">
    <source>
        <dbReference type="SAM" id="Phobius"/>
    </source>
</evidence>
<dbReference type="OrthoDB" id="9046662at2759"/>
<organism evidence="11 12">
    <name type="scientific">Aphis craccivora</name>
    <name type="common">Cowpea aphid</name>
    <dbReference type="NCBI Taxonomy" id="307492"/>
    <lineage>
        <taxon>Eukaryota</taxon>
        <taxon>Metazoa</taxon>
        <taxon>Ecdysozoa</taxon>
        <taxon>Arthropoda</taxon>
        <taxon>Hexapoda</taxon>
        <taxon>Insecta</taxon>
        <taxon>Pterygota</taxon>
        <taxon>Neoptera</taxon>
        <taxon>Paraneoptera</taxon>
        <taxon>Hemiptera</taxon>
        <taxon>Sternorrhyncha</taxon>
        <taxon>Aphidomorpha</taxon>
        <taxon>Aphidoidea</taxon>
        <taxon>Aphididae</taxon>
        <taxon>Aphidini</taxon>
        <taxon>Aphis</taxon>
        <taxon>Aphis</taxon>
    </lineage>
</organism>
<dbReference type="SUPFAM" id="SSF81321">
    <property type="entry name" value="Family A G protein-coupled receptor-like"/>
    <property type="match status" value="1"/>
</dbReference>